<comment type="caution">
    <text evidence="1">The sequence shown here is derived from an EMBL/GenBank/DDBJ whole genome shotgun (WGS) entry which is preliminary data.</text>
</comment>
<organism evidence="1 2">
    <name type="scientific">Candidatus Kerfeldbacteria bacterium CG15_BIG_FIL_POST_REV_8_21_14_020_45_12</name>
    <dbReference type="NCBI Taxonomy" id="2014247"/>
    <lineage>
        <taxon>Bacteria</taxon>
        <taxon>Candidatus Kerfeldiibacteriota</taxon>
    </lineage>
</organism>
<name>A0A2M7H497_9BACT</name>
<gene>
    <name evidence="1" type="ORF">COW24_02180</name>
</gene>
<dbReference type="SUPFAM" id="SSF51197">
    <property type="entry name" value="Clavaminate synthase-like"/>
    <property type="match status" value="1"/>
</dbReference>
<reference evidence="1 2" key="1">
    <citation type="submission" date="2017-09" db="EMBL/GenBank/DDBJ databases">
        <title>Depth-based differentiation of microbial function through sediment-hosted aquifers and enrichment of novel symbionts in the deep terrestrial subsurface.</title>
        <authorList>
            <person name="Probst A.J."/>
            <person name="Ladd B."/>
            <person name="Jarett J.K."/>
            <person name="Geller-Mcgrath D.E."/>
            <person name="Sieber C.M."/>
            <person name="Emerson J.B."/>
            <person name="Anantharaman K."/>
            <person name="Thomas B.C."/>
            <person name="Malmstrom R."/>
            <person name="Stieglmeier M."/>
            <person name="Klingl A."/>
            <person name="Woyke T."/>
            <person name="Ryan C.M."/>
            <person name="Banfield J.F."/>
        </authorList>
    </citation>
    <scope>NUCLEOTIDE SEQUENCE [LARGE SCALE GENOMIC DNA]</scope>
    <source>
        <strain evidence="1">CG15_BIG_FIL_POST_REV_8_21_14_020_45_12</strain>
    </source>
</reference>
<protein>
    <submittedName>
        <fullName evidence="1">Uncharacterized protein</fullName>
    </submittedName>
</protein>
<sequence length="363" mass="40576">MGQLIDRRVPTIDLPVVNLGPYLTDPGSSAALAECEKAWKAMANFGVSVVRDPRAELRHRARFLQLMQCFGAATPELQEDCRRDQTGMAIGWWPPGRETARHWPEVVEGLTEENRPFTAGFDRPPPDRKGRWHHRLWLPEWERNMADGLLATLKGEQIAPPGEQFEGWIEANDLWGRTLLSANITHAEMVALGAGVERDYFTAGIINGGTSLLAPTIVDMSKLNEWELIAGFHYDFDRFAMHGKANFGGLIVWTRDGRRVRIRVPGNCFLCQAGAEAEYMTGGAIWKGFHEVVALPREIEVARTIRSAGGSPIRVGSHCFSQGRSDVMQPHPKWRTEQTLAAYPPILASDRQAYEIRLITGQA</sequence>
<proteinExistence type="predicted"/>
<dbReference type="InterPro" id="IPR027443">
    <property type="entry name" value="IPNS-like_sf"/>
</dbReference>
<accession>A0A2M7H497</accession>
<dbReference type="Gene3D" id="2.60.120.330">
    <property type="entry name" value="B-lactam Antibiotic, Isopenicillin N Synthase, Chain"/>
    <property type="match status" value="1"/>
</dbReference>
<evidence type="ECO:0000313" key="2">
    <source>
        <dbReference type="Proteomes" id="UP000230292"/>
    </source>
</evidence>
<dbReference type="AlphaFoldDB" id="A0A2M7H497"/>
<dbReference type="EMBL" id="PFGC01000028">
    <property type="protein sequence ID" value="PIW37050.1"/>
    <property type="molecule type" value="Genomic_DNA"/>
</dbReference>
<evidence type="ECO:0000313" key="1">
    <source>
        <dbReference type="EMBL" id="PIW37050.1"/>
    </source>
</evidence>
<dbReference type="Proteomes" id="UP000230292">
    <property type="component" value="Unassembled WGS sequence"/>
</dbReference>